<evidence type="ECO:0000313" key="4">
    <source>
        <dbReference type="Proteomes" id="UP000886881"/>
    </source>
</evidence>
<keyword evidence="3" id="KW-0378">Hydrolase</keyword>
<proteinExistence type="predicted"/>
<dbReference type="SUPFAM" id="SSF53474">
    <property type="entry name" value="alpha/beta-Hydrolases"/>
    <property type="match status" value="1"/>
</dbReference>
<feature type="signal peptide" evidence="1">
    <location>
        <begin position="1"/>
        <end position="27"/>
    </location>
</feature>
<accession>A0A9D1GNV8</accession>
<dbReference type="InterPro" id="IPR053145">
    <property type="entry name" value="AB_hydrolase_Est10"/>
</dbReference>
<dbReference type="AlphaFoldDB" id="A0A9D1GNV8"/>
<feature type="domain" description="Serine aminopeptidase S33" evidence="2">
    <location>
        <begin position="217"/>
        <end position="292"/>
    </location>
</feature>
<dbReference type="Pfam" id="PF12146">
    <property type="entry name" value="Hydrolase_4"/>
    <property type="match status" value="1"/>
</dbReference>
<protein>
    <submittedName>
        <fullName evidence="3">Alpha/beta hydrolase</fullName>
    </submittedName>
</protein>
<dbReference type="PANTHER" id="PTHR43265:SF1">
    <property type="entry name" value="ESTERASE ESTD"/>
    <property type="match status" value="1"/>
</dbReference>
<organism evidence="3 4">
    <name type="scientific">Candidatus Cryptobacteroides merdipullorum</name>
    <dbReference type="NCBI Taxonomy" id="2840771"/>
    <lineage>
        <taxon>Bacteria</taxon>
        <taxon>Pseudomonadati</taxon>
        <taxon>Bacteroidota</taxon>
        <taxon>Bacteroidia</taxon>
        <taxon>Bacteroidales</taxon>
        <taxon>Candidatus Cryptobacteroides</taxon>
    </lineage>
</organism>
<comment type="caution">
    <text evidence="3">The sequence shown here is derived from an EMBL/GenBank/DDBJ whole genome shotgun (WGS) entry which is preliminary data.</text>
</comment>
<dbReference type="Gene3D" id="3.40.50.1820">
    <property type="entry name" value="alpha/beta hydrolase"/>
    <property type="match status" value="1"/>
</dbReference>
<feature type="chain" id="PRO_5039162240" evidence="1">
    <location>
        <begin position="28"/>
        <end position="441"/>
    </location>
</feature>
<keyword evidence="1" id="KW-0732">Signal</keyword>
<name>A0A9D1GNV8_9BACT</name>
<reference evidence="3" key="1">
    <citation type="submission" date="2020-10" db="EMBL/GenBank/DDBJ databases">
        <authorList>
            <person name="Gilroy R."/>
        </authorList>
    </citation>
    <scope>NUCLEOTIDE SEQUENCE</scope>
    <source>
        <strain evidence="3">ChiHecec2B26-709</strain>
    </source>
</reference>
<evidence type="ECO:0000313" key="3">
    <source>
        <dbReference type="EMBL" id="HIT47443.1"/>
    </source>
</evidence>
<evidence type="ECO:0000256" key="1">
    <source>
        <dbReference type="SAM" id="SignalP"/>
    </source>
</evidence>
<sequence length="441" mass="47142">MSAGNSGFLKFIVLLLPCLLMTFQAAASDDTDDDIAALLHGSWSGKLGTGRTELTIVFNFSTDADGAFTVTMDSPDQGAEGIAAELDEDALPALSINIPSVFAAYSGMLYRGQIMGTFSQGGMSLPLTLTKGELVLDRPQTPQPPFPYNTEEVRFFNAAAGATLAGTLSWPEGCDLSISGGASEITGKLPVAVVMVSGSGLQNRDEEIFGHRPFLVIADWLARHGVASLRYDDRGFGESAGGELESATTEDFMQDALAAVEFLRNSGRFSKIGVIGHSEGASIAFMLGARGAVDFVVSLAGLGVRGDKALTAQVNRIMELSGQTGTVSEEIYRQNARLEGNAWLNWFIDYDPTDDIASTVCPVMAVNGSKDCQIISSLNLEAIRAELPQDSRNLIKEYDSLNHLFQHCATGAVTEYRSIEETVSAELLADLAGWISMNFMQ</sequence>
<reference evidence="3" key="2">
    <citation type="journal article" date="2021" name="PeerJ">
        <title>Extensive microbial diversity within the chicken gut microbiome revealed by metagenomics and culture.</title>
        <authorList>
            <person name="Gilroy R."/>
            <person name="Ravi A."/>
            <person name="Getino M."/>
            <person name="Pursley I."/>
            <person name="Horton D.L."/>
            <person name="Alikhan N.F."/>
            <person name="Baker D."/>
            <person name="Gharbi K."/>
            <person name="Hall N."/>
            <person name="Watson M."/>
            <person name="Adriaenssens E.M."/>
            <person name="Foster-Nyarko E."/>
            <person name="Jarju S."/>
            <person name="Secka A."/>
            <person name="Antonio M."/>
            <person name="Oren A."/>
            <person name="Chaudhuri R.R."/>
            <person name="La Ragione R."/>
            <person name="Hildebrand F."/>
            <person name="Pallen M.J."/>
        </authorList>
    </citation>
    <scope>NUCLEOTIDE SEQUENCE</scope>
    <source>
        <strain evidence="3">ChiHecec2B26-709</strain>
    </source>
</reference>
<dbReference type="PANTHER" id="PTHR43265">
    <property type="entry name" value="ESTERASE ESTD"/>
    <property type="match status" value="1"/>
</dbReference>
<dbReference type="EMBL" id="DVLC01000117">
    <property type="protein sequence ID" value="HIT47443.1"/>
    <property type="molecule type" value="Genomic_DNA"/>
</dbReference>
<evidence type="ECO:0000259" key="2">
    <source>
        <dbReference type="Pfam" id="PF12146"/>
    </source>
</evidence>
<dbReference type="InterPro" id="IPR022742">
    <property type="entry name" value="Hydrolase_4"/>
</dbReference>
<dbReference type="InterPro" id="IPR029058">
    <property type="entry name" value="AB_hydrolase_fold"/>
</dbReference>
<dbReference type="Proteomes" id="UP000886881">
    <property type="component" value="Unassembled WGS sequence"/>
</dbReference>
<dbReference type="GO" id="GO:0052689">
    <property type="term" value="F:carboxylic ester hydrolase activity"/>
    <property type="evidence" value="ECO:0007669"/>
    <property type="project" value="TreeGrafter"/>
</dbReference>
<gene>
    <name evidence="3" type="ORF">IAC35_06265</name>
</gene>